<dbReference type="SUPFAM" id="SSF49785">
    <property type="entry name" value="Galactose-binding domain-like"/>
    <property type="match status" value="1"/>
</dbReference>
<reference evidence="2 3" key="1">
    <citation type="submission" date="2020-12" db="EMBL/GenBank/DDBJ databases">
        <title>Sulforoseuscoccus oceanibium gen. nov., sp. nov., a representative of the phylum Verrucomicrobia with special cytoplasmic membrane, and proposal of Sulforoseuscoccusaceae fam. nov.</title>
        <authorList>
            <person name="Xi F."/>
        </authorList>
    </citation>
    <scope>NUCLEOTIDE SEQUENCE [LARGE SCALE GENOMIC DNA]</scope>
    <source>
        <strain evidence="2 3">T37</strain>
    </source>
</reference>
<dbReference type="RefSeq" id="WP_164365110.1">
    <property type="nucleotide sequence ID" value="NZ_CP066776.1"/>
</dbReference>
<dbReference type="Proteomes" id="UP000475117">
    <property type="component" value="Chromosome"/>
</dbReference>
<proteinExistence type="predicted"/>
<dbReference type="EMBL" id="CP066776">
    <property type="protein sequence ID" value="QQL46417.1"/>
    <property type="molecule type" value="Genomic_DNA"/>
</dbReference>
<dbReference type="InterPro" id="IPR000421">
    <property type="entry name" value="FA58C"/>
</dbReference>
<protein>
    <submittedName>
        <fullName evidence="2">Discoidin domain-containing protein</fullName>
    </submittedName>
</protein>
<accession>A0A6B3L9U0</accession>
<organism evidence="2 3">
    <name type="scientific">Sulfuriroseicoccus oceanibius</name>
    <dbReference type="NCBI Taxonomy" id="2707525"/>
    <lineage>
        <taxon>Bacteria</taxon>
        <taxon>Pseudomonadati</taxon>
        <taxon>Verrucomicrobiota</taxon>
        <taxon>Verrucomicrobiia</taxon>
        <taxon>Verrucomicrobiales</taxon>
        <taxon>Verrucomicrobiaceae</taxon>
        <taxon>Sulfuriroseicoccus</taxon>
    </lineage>
</organism>
<name>A0A6B3L9U0_9BACT</name>
<dbReference type="InterPro" id="IPR008979">
    <property type="entry name" value="Galactose-bd-like_sf"/>
</dbReference>
<sequence length="216" mass="22109">MKATAVLTALSLGSLTFGSAATIVDTTYSYDIAPGFSGGGGLYLDDLAGTTLNQANTPFSAGDLNDGVVYNGTNPVTDNGGINSMVAWNPAPLPATIIFDLGGAYSVNDVVITGYAWTPFNLGQPGSVTISYSNDNVTYGAGANYALNGGNGAVTNNTGSSAAEARYVKLAFDGTTQAGDKWGLTEISFDGDRIPEPSASMLLSLAGLAVILRRRK</sequence>
<keyword evidence="3" id="KW-1185">Reference proteome</keyword>
<feature type="domain" description="F5/8 type C" evidence="1">
    <location>
        <begin position="84"/>
        <end position="183"/>
    </location>
</feature>
<dbReference type="KEGG" id="soa:G3M56_011330"/>
<evidence type="ECO:0000313" key="3">
    <source>
        <dbReference type="Proteomes" id="UP000475117"/>
    </source>
</evidence>
<dbReference type="AlphaFoldDB" id="A0A6B3L9U0"/>
<dbReference type="InterPro" id="IPR013424">
    <property type="entry name" value="Ice-binding_C"/>
</dbReference>
<dbReference type="Pfam" id="PF00754">
    <property type="entry name" value="F5_F8_type_C"/>
    <property type="match status" value="1"/>
</dbReference>
<dbReference type="NCBIfam" id="TIGR02595">
    <property type="entry name" value="PEP_CTERM"/>
    <property type="match status" value="1"/>
</dbReference>
<dbReference type="Gene3D" id="2.60.120.260">
    <property type="entry name" value="Galactose-binding domain-like"/>
    <property type="match status" value="1"/>
</dbReference>
<evidence type="ECO:0000313" key="2">
    <source>
        <dbReference type="EMBL" id="QQL46417.1"/>
    </source>
</evidence>
<gene>
    <name evidence="2" type="ORF">G3M56_011330</name>
</gene>
<evidence type="ECO:0000259" key="1">
    <source>
        <dbReference type="Pfam" id="PF00754"/>
    </source>
</evidence>